<dbReference type="NCBIfam" id="NF038065">
    <property type="entry name" value="Pr6Pr"/>
    <property type="match status" value="1"/>
</dbReference>
<gene>
    <name evidence="2" type="ORF">J7I43_05385</name>
</gene>
<sequence>MNTIPKVLRTYAAIGAIMGWIAILGQLYLSITTRQISLGELLLRFIGYFTITTNTLAALTFTAFWMPRDTMLGRLLRKPSSIFAVTVFMIVVGVIYNLILRFLWAPQGFQRMVDELLHSVQPVYFLFFWLLYTPKKGLKIKQFNRWMLYPLVYISYVIVLGLFTGHYPYPFADAELLGYPKALLNGAAMMGGFWVLAWLLAGVAQLGKSRAERQLE</sequence>
<feature type="transmembrane region" description="Helical" evidence="1">
    <location>
        <begin position="41"/>
        <end position="61"/>
    </location>
</feature>
<name>A0ABS3YBV0_9BACT</name>
<evidence type="ECO:0000313" key="2">
    <source>
        <dbReference type="EMBL" id="MBO9151629.1"/>
    </source>
</evidence>
<feature type="transmembrane region" description="Helical" evidence="1">
    <location>
        <begin position="146"/>
        <end position="167"/>
    </location>
</feature>
<keyword evidence="1" id="KW-0472">Membrane</keyword>
<evidence type="ECO:0000313" key="3">
    <source>
        <dbReference type="Proteomes" id="UP000679126"/>
    </source>
</evidence>
<protein>
    <submittedName>
        <fullName evidence="2">Pr6Pr family membrane protein</fullName>
    </submittedName>
</protein>
<keyword evidence="1" id="KW-1133">Transmembrane helix</keyword>
<reference evidence="3" key="1">
    <citation type="submission" date="2021-03" db="EMBL/GenBank/DDBJ databases">
        <title>Assistant Professor.</title>
        <authorList>
            <person name="Huq M.A."/>
        </authorList>
    </citation>
    <scope>NUCLEOTIDE SEQUENCE [LARGE SCALE GENOMIC DNA]</scope>
    <source>
        <strain evidence="3">MAH-28</strain>
    </source>
</reference>
<evidence type="ECO:0000256" key="1">
    <source>
        <dbReference type="SAM" id="Phobius"/>
    </source>
</evidence>
<feature type="transmembrane region" description="Helical" evidence="1">
    <location>
        <begin position="82"/>
        <end position="104"/>
    </location>
</feature>
<dbReference type="RefSeq" id="WP_209144015.1">
    <property type="nucleotide sequence ID" value="NZ_JAGHKP010000001.1"/>
</dbReference>
<accession>A0ABS3YBV0</accession>
<dbReference type="Proteomes" id="UP000679126">
    <property type="component" value="Unassembled WGS sequence"/>
</dbReference>
<feature type="transmembrane region" description="Helical" evidence="1">
    <location>
        <begin position="7"/>
        <end position="29"/>
    </location>
</feature>
<organism evidence="2 3">
    <name type="scientific">Chitinophaga chungangae</name>
    <dbReference type="NCBI Taxonomy" id="2821488"/>
    <lineage>
        <taxon>Bacteria</taxon>
        <taxon>Pseudomonadati</taxon>
        <taxon>Bacteroidota</taxon>
        <taxon>Chitinophagia</taxon>
        <taxon>Chitinophagales</taxon>
        <taxon>Chitinophagaceae</taxon>
        <taxon>Chitinophaga</taxon>
    </lineage>
</organism>
<dbReference type="InterPro" id="IPR049713">
    <property type="entry name" value="Pr6Pr-like"/>
</dbReference>
<proteinExistence type="predicted"/>
<dbReference type="EMBL" id="JAGHKP010000001">
    <property type="protein sequence ID" value="MBO9151629.1"/>
    <property type="molecule type" value="Genomic_DNA"/>
</dbReference>
<comment type="caution">
    <text evidence="2">The sequence shown here is derived from an EMBL/GenBank/DDBJ whole genome shotgun (WGS) entry which is preliminary data.</text>
</comment>
<keyword evidence="3" id="KW-1185">Reference proteome</keyword>
<keyword evidence="1" id="KW-0812">Transmembrane</keyword>
<feature type="transmembrane region" description="Helical" evidence="1">
    <location>
        <begin position="187"/>
        <end position="207"/>
    </location>
</feature>